<dbReference type="AlphaFoldDB" id="X6LPH3"/>
<keyword evidence="1" id="KW-0472">Membrane</keyword>
<keyword evidence="1" id="KW-0812">Transmembrane</keyword>
<proteinExistence type="predicted"/>
<evidence type="ECO:0000313" key="3">
    <source>
        <dbReference type="Proteomes" id="UP000023152"/>
    </source>
</evidence>
<dbReference type="EMBL" id="ASPP01034285">
    <property type="protein sequence ID" value="ETO03042.1"/>
    <property type="molecule type" value="Genomic_DNA"/>
</dbReference>
<feature type="non-terminal residue" evidence="2">
    <location>
        <position position="1"/>
    </location>
</feature>
<reference evidence="2 3" key="1">
    <citation type="journal article" date="2013" name="Curr. Biol.">
        <title>The Genome of the Foraminiferan Reticulomyxa filosa.</title>
        <authorList>
            <person name="Glockner G."/>
            <person name="Hulsmann N."/>
            <person name="Schleicher M."/>
            <person name="Noegel A.A."/>
            <person name="Eichinger L."/>
            <person name="Gallinger C."/>
            <person name="Pawlowski J."/>
            <person name="Sierra R."/>
            <person name="Euteneuer U."/>
            <person name="Pillet L."/>
            <person name="Moustafa A."/>
            <person name="Platzer M."/>
            <person name="Groth M."/>
            <person name="Szafranski K."/>
            <person name="Schliwa M."/>
        </authorList>
    </citation>
    <scope>NUCLEOTIDE SEQUENCE [LARGE SCALE GENOMIC DNA]</scope>
</reference>
<accession>X6LPH3</accession>
<evidence type="ECO:0000256" key="1">
    <source>
        <dbReference type="SAM" id="Phobius"/>
    </source>
</evidence>
<sequence>LKYNRLVSLCTPFPNSKIQGQFQQYIRMIVIKKEDLKHKLNGTPLEQSAYAFVTLTIYFVTGVESFLYFFVYLKMKRVRTELKELSLRWRMYFAASGQDVEFRRQFVGLRLRSLLVIATILNSDGGVLWNHLNNDMEVSELWREFVEIVQPPSIIVEKVSNYQEIPIEHKVLAILSLKSFMVLQF</sequence>
<organism evidence="2 3">
    <name type="scientific">Reticulomyxa filosa</name>
    <dbReference type="NCBI Taxonomy" id="46433"/>
    <lineage>
        <taxon>Eukaryota</taxon>
        <taxon>Sar</taxon>
        <taxon>Rhizaria</taxon>
        <taxon>Retaria</taxon>
        <taxon>Foraminifera</taxon>
        <taxon>Monothalamids</taxon>
        <taxon>Reticulomyxidae</taxon>
        <taxon>Reticulomyxa</taxon>
    </lineage>
</organism>
<name>X6LPH3_RETFI</name>
<keyword evidence="3" id="KW-1185">Reference proteome</keyword>
<gene>
    <name evidence="2" type="ORF">RFI_34368</name>
</gene>
<keyword evidence="1" id="KW-1133">Transmembrane helix</keyword>
<dbReference type="Proteomes" id="UP000023152">
    <property type="component" value="Unassembled WGS sequence"/>
</dbReference>
<evidence type="ECO:0000313" key="2">
    <source>
        <dbReference type="EMBL" id="ETO03042.1"/>
    </source>
</evidence>
<protein>
    <submittedName>
        <fullName evidence="2">Uncharacterized protein</fullName>
    </submittedName>
</protein>
<comment type="caution">
    <text evidence="2">The sequence shown here is derived from an EMBL/GenBank/DDBJ whole genome shotgun (WGS) entry which is preliminary data.</text>
</comment>
<feature type="transmembrane region" description="Helical" evidence="1">
    <location>
        <begin position="49"/>
        <end position="73"/>
    </location>
</feature>